<sequence length="195" mass="22729">MKEMKFLHNVELHKDDIIIRTAKPSDVEIITNYYILNKSHLAKWEPERDENFFTKKGWHQILCKFDELSKNGSLVYFIILDRQSARMIGTITFSNICRFPFHCCNLGYSLSRTAQGRGIMTKALRMAVNYMFQVQNIHRISASVMPQNARSKAVLNHLEFKAEGFAKDYLLINKQWEGHELVSLLNPDWINPHVG</sequence>
<evidence type="ECO:0000313" key="5">
    <source>
        <dbReference type="EMBL" id="RSD26934.1"/>
    </source>
</evidence>
<evidence type="ECO:0000259" key="4">
    <source>
        <dbReference type="PROSITE" id="PS51186"/>
    </source>
</evidence>
<gene>
    <name evidence="5" type="ORF">EJA03_20050</name>
</gene>
<dbReference type="Pfam" id="PF13302">
    <property type="entry name" value="Acetyltransf_3"/>
    <property type="match status" value="1"/>
</dbReference>
<comment type="similarity">
    <text evidence="3">Belongs to the acetyltransferase family. RimJ subfamily.</text>
</comment>
<protein>
    <submittedName>
        <fullName evidence="5">GNAT family N-acetyltransferase</fullName>
    </submittedName>
</protein>
<dbReference type="SUPFAM" id="SSF55729">
    <property type="entry name" value="Acyl-CoA N-acyltransferases (Nat)"/>
    <property type="match status" value="1"/>
</dbReference>
<dbReference type="PANTHER" id="PTHR43792:SF8">
    <property type="entry name" value="[RIBOSOMAL PROTEIN US5]-ALANINE N-ACETYLTRANSFERASE"/>
    <property type="match status" value="1"/>
</dbReference>
<keyword evidence="6" id="KW-1185">Reference proteome</keyword>
<dbReference type="GO" id="GO:0005737">
    <property type="term" value="C:cytoplasm"/>
    <property type="evidence" value="ECO:0007669"/>
    <property type="project" value="TreeGrafter"/>
</dbReference>
<comment type="caution">
    <text evidence="5">The sequence shown here is derived from an EMBL/GenBank/DDBJ whole genome shotgun (WGS) entry which is preliminary data.</text>
</comment>
<dbReference type="GO" id="GO:0008999">
    <property type="term" value="F:protein-N-terminal-alanine acetyltransferase activity"/>
    <property type="evidence" value="ECO:0007669"/>
    <property type="project" value="TreeGrafter"/>
</dbReference>
<organism evidence="5 6">
    <name type="scientific">Vibrio pectenicida</name>
    <dbReference type="NCBI Taxonomy" id="62763"/>
    <lineage>
        <taxon>Bacteria</taxon>
        <taxon>Pseudomonadati</taxon>
        <taxon>Pseudomonadota</taxon>
        <taxon>Gammaproteobacteria</taxon>
        <taxon>Vibrionales</taxon>
        <taxon>Vibrionaceae</taxon>
        <taxon>Vibrio</taxon>
    </lineage>
</organism>
<dbReference type="Proteomes" id="UP000269041">
    <property type="component" value="Unassembled WGS sequence"/>
</dbReference>
<dbReference type="InterPro" id="IPR051531">
    <property type="entry name" value="N-acetyltransferase"/>
</dbReference>
<evidence type="ECO:0000256" key="1">
    <source>
        <dbReference type="ARBA" id="ARBA00022679"/>
    </source>
</evidence>
<dbReference type="PANTHER" id="PTHR43792">
    <property type="entry name" value="GNAT FAMILY, PUTATIVE (AFU_ORTHOLOGUE AFUA_3G00765)-RELATED-RELATED"/>
    <property type="match status" value="1"/>
</dbReference>
<dbReference type="OrthoDB" id="9801669at2"/>
<reference evidence="5 6" key="1">
    <citation type="submission" date="2018-12" db="EMBL/GenBank/DDBJ databases">
        <title>Genomic taxonomy of the Vibrionaceae family.</title>
        <authorList>
            <person name="Gomez-Gil B."/>
            <person name="Enciso-Ibarra K."/>
        </authorList>
    </citation>
    <scope>NUCLEOTIDE SEQUENCE [LARGE SCALE GENOMIC DNA]</scope>
    <source>
        <strain evidence="5 6">CAIM 594</strain>
    </source>
</reference>
<dbReference type="InterPro" id="IPR000182">
    <property type="entry name" value="GNAT_dom"/>
</dbReference>
<feature type="domain" description="N-acetyltransferase" evidence="4">
    <location>
        <begin position="17"/>
        <end position="182"/>
    </location>
</feature>
<proteinExistence type="inferred from homology"/>
<accession>A0A3R9FFM6</accession>
<dbReference type="Gene3D" id="3.40.630.30">
    <property type="match status" value="1"/>
</dbReference>
<name>A0A3R9FFM6_9VIBR</name>
<dbReference type="AlphaFoldDB" id="A0A3R9FFM6"/>
<dbReference type="PROSITE" id="PS51186">
    <property type="entry name" value="GNAT"/>
    <property type="match status" value="1"/>
</dbReference>
<dbReference type="EMBL" id="RSFA01000226">
    <property type="protein sequence ID" value="RSD26934.1"/>
    <property type="molecule type" value="Genomic_DNA"/>
</dbReference>
<keyword evidence="2" id="KW-0012">Acyltransferase</keyword>
<evidence type="ECO:0000313" key="6">
    <source>
        <dbReference type="Proteomes" id="UP000269041"/>
    </source>
</evidence>
<dbReference type="InterPro" id="IPR016181">
    <property type="entry name" value="Acyl_CoA_acyltransferase"/>
</dbReference>
<dbReference type="RefSeq" id="WP_125323494.1">
    <property type="nucleotide sequence ID" value="NZ_AP024890.1"/>
</dbReference>
<evidence type="ECO:0000256" key="2">
    <source>
        <dbReference type="ARBA" id="ARBA00023315"/>
    </source>
</evidence>
<evidence type="ECO:0000256" key="3">
    <source>
        <dbReference type="ARBA" id="ARBA00038502"/>
    </source>
</evidence>
<keyword evidence="1 5" id="KW-0808">Transferase</keyword>